<evidence type="ECO:0000313" key="4">
    <source>
        <dbReference type="EMBL" id="GBG29501.1"/>
    </source>
</evidence>
<evidence type="ECO:0000256" key="2">
    <source>
        <dbReference type="ARBA" id="ARBA00023043"/>
    </source>
</evidence>
<dbReference type="EMBL" id="BEYU01000059">
    <property type="protein sequence ID" value="GBG29501.1"/>
    <property type="molecule type" value="Genomic_DNA"/>
</dbReference>
<dbReference type="OrthoDB" id="194358at2759"/>
<organism evidence="4 5">
    <name type="scientific">Hondaea fermentalgiana</name>
    <dbReference type="NCBI Taxonomy" id="2315210"/>
    <lineage>
        <taxon>Eukaryota</taxon>
        <taxon>Sar</taxon>
        <taxon>Stramenopiles</taxon>
        <taxon>Bigyra</taxon>
        <taxon>Labyrinthulomycetes</taxon>
        <taxon>Thraustochytrida</taxon>
        <taxon>Thraustochytriidae</taxon>
        <taxon>Hondaea</taxon>
    </lineage>
</organism>
<dbReference type="Proteomes" id="UP000241890">
    <property type="component" value="Unassembled WGS sequence"/>
</dbReference>
<dbReference type="Pfam" id="PF12796">
    <property type="entry name" value="Ank_2"/>
    <property type="match status" value="1"/>
</dbReference>
<name>A0A2R5GMG9_9STRA</name>
<accession>A0A2R5GMG9</accession>
<protein>
    <submittedName>
        <fullName evidence="4">Ankyrin repeat and MYND domain-containing protein 2</fullName>
    </submittedName>
</protein>
<dbReference type="InterPro" id="IPR002110">
    <property type="entry name" value="Ankyrin_rpt"/>
</dbReference>
<gene>
    <name evidence="4" type="ORF">FCC1311_057222</name>
</gene>
<reference evidence="4 5" key="1">
    <citation type="submission" date="2017-12" db="EMBL/GenBank/DDBJ databases">
        <title>Sequencing, de novo assembly and annotation of complete genome of a new Thraustochytrid species, strain FCC1311.</title>
        <authorList>
            <person name="Sedici K."/>
            <person name="Godart F."/>
            <person name="Aiese Cigliano R."/>
            <person name="Sanseverino W."/>
            <person name="Barakat M."/>
            <person name="Ortet P."/>
            <person name="Marechal E."/>
            <person name="Cagnac O."/>
            <person name="Amato A."/>
        </authorList>
    </citation>
    <scope>NUCLEOTIDE SEQUENCE [LARGE SCALE GENOMIC DNA]</scope>
</reference>
<keyword evidence="5" id="KW-1185">Reference proteome</keyword>
<feature type="compositionally biased region" description="Polar residues" evidence="3">
    <location>
        <begin position="17"/>
        <end position="26"/>
    </location>
</feature>
<dbReference type="Pfam" id="PF00023">
    <property type="entry name" value="Ank"/>
    <property type="match status" value="1"/>
</dbReference>
<feature type="region of interest" description="Disordered" evidence="3">
    <location>
        <begin position="1"/>
        <end position="26"/>
    </location>
</feature>
<dbReference type="SMART" id="SM00248">
    <property type="entry name" value="ANK"/>
    <property type="match status" value="5"/>
</dbReference>
<dbReference type="AlphaFoldDB" id="A0A2R5GMG9"/>
<evidence type="ECO:0000256" key="3">
    <source>
        <dbReference type="SAM" id="MobiDB-lite"/>
    </source>
</evidence>
<evidence type="ECO:0000313" key="5">
    <source>
        <dbReference type="Proteomes" id="UP000241890"/>
    </source>
</evidence>
<proteinExistence type="predicted"/>
<sequence>MLATATRGFGKDEHEQTSASAVSQSPTRRARCDSLSLFGLDDDLHDFMLAVQHGDIVEVRKLLADSPDLLNRNDNLGWTALMHAADKGHTEMASFLLRQAWIDVNLCSTVGNVSALLAACSRGHADIVYMLVKHPQIRVNQPNTLQWTPLMLSSFEDQRDCVDALLAHRDIDVLVDNCKGVNSLIMACMRDNQEVIWAHLRKTSRLHICAHWFSKSQAATQGDILRSWASLSARNALHVLRGLIKDSALPTGILTHIVTLAFGNELVVFGPSRGRLLHIRHLLTKLSNPT</sequence>
<evidence type="ECO:0000256" key="1">
    <source>
        <dbReference type="ARBA" id="ARBA00022737"/>
    </source>
</evidence>
<keyword evidence="1" id="KW-0677">Repeat</keyword>
<dbReference type="PANTHER" id="PTHR24198">
    <property type="entry name" value="ANKYRIN REPEAT AND PROTEIN KINASE DOMAIN-CONTAINING PROTEIN"/>
    <property type="match status" value="1"/>
</dbReference>
<dbReference type="PANTHER" id="PTHR24198:SF165">
    <property type="entry name" value="ANKYRIN REPEAT-CONTAINING PROTEIN-RELATED"/>
    <property type="match status" value="1"/>
</dbReference>
<dbReference type="InParanoid" id="A0A2R5GMG9"/>
<dbReference type="Gene3D" id="1.25.40.20">
    <property type="entry name" value="Ankyrin repeat-containing domain"/>
    <property type="match status" value="1"/>
</dbReference>
<comment type="caution">
    <text evidence="4">The sequence shown here is derived from an EMBL/GenBank/DDBJ whole genome shotgun (WGS) entry which is preliminary data.</text>
</comment>
<keyword evidence="2" id="KW-0040">ANK repeat</keyword>
<dbReference type="InterPro" id="IPR036770">
    <property type="entry name" value="Ankyrin_rpt-contain_sf"/>
</dbReference>
<dbReference type="SUPFAM" id="SSF48403">
    <property type="entry name" value="Ankyrin repeat"/>
    <property type="match status" value="1"/>
</dbReference>